<feature type="binding site" evidence="8">
    <location>
        <position position="456"/>
    </location>
    <ligand>
        <name>Mn(2+)</name>
        <dbReference type="ChEBI" id="CHEBI:29035"/>
        <label>1</label>
    </ligand>
</feature>
<dbReference type="EC" id="5.4.2.12" evidence="8 9"/>
<feature type="binding site" evidence="8">
    <location>
        <position position="61"/>
    </location>
    <ligand>
        <name>Mn(2+)</name>
        <dbReference type="ChEBI" id="CHEBI:29035"/>
        <label>2</label>
    </ligand>
</feature>
<evidence type="ECO:0000256" key="9">
    <source>
        <dbReference type="NCBIfam" id="TIGR01307"/>
    </source>
</evidence>
<sequence>MNTPVTLVILDGWGQDKPSRNNAVHQAATPNMERFMAEGAATTLAASGKDVGLPPGQMGNSEVGHLNIGCGRIVRQSLSRITHAIEEGDFFENPALLSAVERAKQPGGALHLMGLLSDGGVHSHINHLKGLLDLAARHKVEQVFVHAILDGRDTPPQSALSFIEELEHTMQTMRVGTLASISGRYYTMDRDTRWERTRYAYDTLTGNGDAITSSAAQAVEASYGRGATDEFLEPLLIRGAEGTIRDGDAVIFFNFRPDRARQITRAFVDDEFTHFPRKKLDLHFVCMTQYDASIEGTSVAFGPTIPEKTLGTVISEAGRSQLRIAETEKYAHVTFFFNGGVEEPSPGETRILIPSPQVATYDKKPEMSAVELTDAFLEHFGKTPDDLTVLNFANPDMVGHTGDMRAAVKAVETVDQCLERVVSAATANGGAVIITADHGNAETMVDPITGTPMTAHTTSPVPCILLGTENASLRADGRLCDIAPTILSLLGIPQPEEMTGLSLLA</sequence>
<feature type="binding site" evidence="8">
    <location>
        <position position="396"/>
    </location>
    <ligand>
        <name>Mn(2+)</name>
        <dbReference type="ChEBI" id="CHEBI:29035"/>
        <label>1</label>
    </ligand>
</feature>
<reference evidence="12 13" key="1">
    <citation type="submission" date="2021-02" db="EMBL/GenBank/DDBJ databases">
        <title>Complete genome of Desulfoluna sp. strain ASN36.</title>
        <authorList>
            <person name="Takahashi A."/>
            <person name="Kojima H."/>
            <person name="Fukui M."/>
        </authorList>
    </citation>
    <scope>NUCLEOTIDE SEQUENCE [LARGE SCALE GENOMIC DNA]</scope>
    <source>
        <strain evidence="12 13">ASN36</strain>
    </source>
</reference>
<dbReference type="SUPFAM" id="SSF53649">
    <property type="entry name" value="Alkaline phosphatase-like"/>
    <property type="match status" value="1"/>
</dbReference>
<keyword evidence="6 8" id="KW-0464">Manganese</keyword>
<protein>
    <recommendedName>
        <fullName evidence="8 9">2,3-bisphosphoglycerate-independent phosphoglycerate mutase</fullName>
        <shortName evidence="8">BPG-independent PGAM</shortName>
        <shortName evidence="8">Phosphoglyceromutase</shortName>
        <shortName evidence="8">iPGM</shortName>
        <ecNumber evidence="8 9">5.4.2.12</ecNumber>
    </recommendedName>
</protein>
<evidence type="ECO:0000256" key="2">
    <source>
        <dbReference type="ARBA" id="ARBA00004798"/>
    </source>
</evidence>
<comment type="pathway">
    <text evidence="2 8">Carbohydrate degradation; glycolysis; pyruvate from D-glyceraldehyde 3-phosphate: step 3/5.</text>
</comment>
<dbReference type="InterPro" id="IPR017850">
    <property type="entry name" value="Alkaline_phosphatase_core_sf"/>
</dbReference>
<dbReference type="EMBL" id="AP024488">
    <property type="protein sequence ID" value="BCS95107.1"/>
    <property type="molecule type" value="Genomic_DNA"/>
</dbReference>
<feature type="binding site" evidence="8">
    <location>
        <begin position="256"/>
        <end position="259"/>
    </location>
    <ligand>
        <name>substrate</name>
    </ligand>
</feature>
<dbReference type="Pfam" id="PF01676">
    <property type="entry name" value="Metalloenzyme"/>
    <property type="match status" value="1"/>
</dbReference>
<feature type="binding site" evidence="8">
    <location>
        <begin position="152"/>
        <end position="153"/>
    </location>
    <ligand>
        <name>substrate</name>
    </ligand>
</feature>
<evidence type="ECO:0000259" key="10">
    <source>
        <dbReference type="Pfam" id="PF01676"/>
    </source>
</evidence>
<evidence type="ECO:0000256" key="8">
    <source>
        <dbReference type="HAMAP-Rule" id="MF_01038"/>
    </source>
</evidence>
<feature type="binding site" evidence="8">
    <location>
        <position position="329"/>
    </location>
    <ligand>
        <name>substrate</name>
    </ligand>
</feature>
<dbReference type="RefSeq" id="WP_236891392.1">
    <property type="nucleotide sequence ID" value="NZ_AP024488.1"/>
</dbReference>
<dbReference type="SUPFAM" id="SSF64158">
    <property type="entry name" value="2,3-Bisphosphoglycerate-independent phosphoglycerate mutase, substrate-binding domain"/>
    <property type="match status" value="1"/>
</dbReference>
<comment type="similarity">
    <text evidence="3 8">Belongs to the BPG-independent phosphoglycerate mutase family.</text>
</comment>
<comment type="subunit">
    <text evidence="8">Monomer.</text>
</comment>
<keyword evidence="13" id="KW-1185">Reference proteome</keyword>
<dbReference type="PANTHER" id="PTHR31637">
    <property type="entry name" value="2,3-BISPHOSPHOGLYCERATE-INDEPENDENT PHOSPHOGLYCERATE MUTASE"/>
    <property type="match status" value="1"/>
</dbReference>
<evidence type="ECO:0000313" key="12">
    <source>
        <dbReference type="EMBL" id="BCS95107.1"/>
    </source>
</evidence>
<dbReference type="PANTHER" id="PTHR31637:SF0">
    <property type="entry name" value="2,3-BISPHOSPHOGLYCERATE-INDEPENDENT PHOSPHOGLYCERATE MUTASE"/>
    <property type="match status" value="1"/>
</dbReference>
<dbReference type="InterPro" id="IPR005995">
    <property type="entry name" value="Pgm_bpd_ind"/>
</dbReference>
<evidence type="ECO:0000256" key="6">
    <source>
        <dbReference type="ARBA" id="ARBA00023211"/>
    </source>
</evidence>
<keyword evidence="4 8" id="KW-0479">Metal-binding</keyword>
<dbReference type="PIRSF" id="PIRSF001492">
    <property type="entry name" value="IPGAM"/>
    <property type="match status" value="1"/>
</dbReference>
<evidence type="ECO:0000313" key="13">
    <source>
        <dbReference type="Proteomes" id="UP001320148"/>
    </source>
</evidence>
<evidence type="ECO:0000256" key="1">
    <source>
        <dbReference type="ARBA" id="ARBA00000370"/>
    </source>
</evidence>
<evidence type="ECO:0000256" key="7">
    <source>
        <dbReference type="ARBA" id="ARBA00023235"/>
    </source>
</evidence>
<evidence type="ECO:0000256" key="3">
    <source>
        <dbReference type="ARBA" id="ARBA00008819"/>
    </source>
</evidence>
<dbReference type="InterPro" id="IPR036646">
    <property type="entry name" value="PGAM_B_sf"/>
</dbReference>
<evidence type="ECO:0000256" key="5">
    <source>
        <dbReference type="ARBA" id="ARBA00023152"/>
    </source>
</evidence>
<feature type="binding site" evidence="8">
    <location>
        <position position="11"/>
    </location>
    <ligand>
        <name>Mn(2+)</name>
        <dbReference type="ChEBI" id="CHEBI:29035"/>
        <label>2</label>
    </ligand>
</feature>
<organism evidence="12 13">
    <name type="scientific">Desulfoluna limicola</name>
    <dbReference type="NCBI Taxonomy" id="2810562"/>
    <lineage>
        <taxon>Bacteria</taxon>
        <taxon>Pseudomonadati</taxon>
        <taxon>Thermodesulfobacteriota</taxon>
        <taxon>Desulfobacteria</taxon>
        <taxon>Desulfobacterales</taxon>
        <taxon>Desulfolunaceae</taxon>
        <taxon>Desulfoluna</taxon>
    </lineage>
</organism>
<comment type="function">
    <text evidence="8">Catalyzes the interconversion of 2-phosphoglycerate and 3-phosphoglycerate.</text>
</comment>
<feature type="binding site" evidence="8">
    <location>
        <position position="190"/>
    </location>
    <ligand>
        <name>substrate</name>
    </ligand>
</feature>
<keyword evidence="5 8" id="KW-0324">Glycolysis</keyword>
<feature type="domain" description="Metalloenzyme" evidence="10">
    <location>
        <begin position="4"/>
        <end position="493"/>
    </location>
</feature>
<dbReference type="InterPro" id="IPR011258">
    <property type="entry name" value="BPG-indep_PGM_N"/>
</dbReference>
<dbReference type="CDD" id="cd16010">
    <property type="entry name" value="iPGM"/>
    <property type="match status" value="1"/>
</dbReference>
<evidence type="ECO:0000256" key="4">
    <source>
        <dbReference type="ARBA" id="ARBA00022723"/>
    </source>
</evidence>
<accession>A0ABM7PC29</accession>
<feature type="binding site" evidence="8">
    <location>
        <position position="438"/>
    </location>
    <ligand>
        <name>Mn(2+)</name>
        <dbReference type="ChEBI" id="CHEBI:29035"/>
        <label>2</label>
    </ligand>
</feature>
<dbReference type="HAMAP" id="MF_01038">
    <property type="entry name" value="GpmI"/>
    <property type="match status" value="1"/>
</dbReference>
<dbReference type="NCBIfam" id="TIGR01307">
    <property type="entry name" value="pgm_bpd_ind"/>
    <property type="match status" value="1"/>
</dbReference>
<keyword evidence="7 8" id="KW-0413">Isomerase</keyword>
<feature type="binding site" evidence="8">
    <location>
        <position position="400"/>
    </location>
    <ligand>
        <name>Mn(2+)</name>
        <dbReference type="ChEBI" id="CHEBI:29035"/>
        <label>1</label>
    </ligand>
</feature>
<feature type="binding site" evidence="8">
    <location>
        <position position="437"/>
    </location>
    <ligand>
        <name>Mn(2+)</name>
        <dbReference type="ChEBI" id="CHEBI:29035"/>
        <label>2</label>
    </ligand>
</feature>
<dbReference type="Gene3D" id="3.40.1450.10">
    <property type="entry name" value="BPG-independent phosphoglycerate mutase, domain B"/>
    <property type="match status" value="1"/>
</dbReference>
<dbReference type="InterPro" id="IPR006124">
    <property type="entry name" value="Metalloenzyme"/>
</dbReference>
<proteinExistence type="inferred from homology"/>
<dbReference type="Gene3D" id="3.40.720.10">
    <property type="entry name" value="Alkaline Phosphatase, subunit A"/>
    <property type="match status" value="1"/>
</dbReference>
<dbReference type="Proteomes" id="UP001320148">
    <property type="component" value="Chromosome"/>
</dbReference>
<feature type="binding site" evidence="8">
    <location>
        <position position="122"/>
    </location>
    <ligand>
        <name>substrate</name>
    </ligand>
</feature>
<feature type="domain" description="BPG-independent PGAM N-terminal" evidence="11">
    <location>
        <begin position="81"/>
        <end position="291"/>
    </location>
</feature>
<name>A0ABM7PC29_9BACT</name>
<gene>
    <name evidence="12" type="primary">gpmI_1</name>
    <name evidence="8" type="synonym">gpmI</name>
    <name evidence="12" type="ORF">DSLASN_07390</name>
</gene>
<comment type="cofactor">
    <cofactor evidence="8">
        <name>Mn(2+)</name>
        <dbReference type="ChEBI" id="CHEBI:29035"/>
    </cofactor>
    <text evidence="8">Binds 2 manganese ions per subunit.</text>
</comment>
<feature type="binding site" evidence="8">
    <location>
        <position position="184"/>
    </location>
    <ligand>
        <name>substrate</name>
    </ligand>
</feature>
<feature type="active site" description="Phosphoserine intermediate" evidence="8">
    <location>
        <position position="61"/>
    </location>
</feature>
<dbReference type="Pfam" id="PF06415">
    <property type="entry name" value="iPGM_N"/>
    <property type="match status" value="1"/>
</dbReference>
<comment type="catalytic activity">
    <reaction evidence="1 8">
        <text>(2R)-2-phosphoglycerate = (2R)-3-phosphoglycerate</text>
        <dbReference type="Rhea" id="RHEA:15901"/>
        <dbReference type="ChEBI" id="CHEBI:58272"/>
        <dbReference type="ChEBI" id="CHEBI:58289"/>
        <dbReference type="EC" id="5.4.2.12"/>
    </reaction>
</comment>
<evidence type="ECO:0000259" key="11">
    <source>
        <dbReference type="Pfam" id="PF06415"/>
    </source>
</evidence>